<dbReference type="AlphaFoldDB" id="A0A7S4FXF3"/>
<dbReference type="EMBL" id="HBJA01084724">
    <property type="protein sequence ID" value="CAE0818340.1"/>
    <property type="molecule type" value="Transcribed_RNA"/>
</dbReference>
<accession>A0A7S4FXF3</accession>
<reference evidence="1" key="1">
    <citation type="submission" date="2021-01" db="EMBL/GenBank/DDBJ databases">
        <authorList>
            <person name="Corre E."/>
            <person name="Pelletier E."/>
            <person name="Niang G."/>
            <person name="Scheremetjew M."/>
            <person name="Finn R."/>
            <person name="Kale V."/>
            <person name="Holt S."/>
            <person name="Cochrane G."/>
            <person name="Meng A."/>
            <person name="Brown T."/>
            <person name="Cohen L."/>
        </authorList>
    </citation>
    <scope>NUCLEOTIDE SEQUENCE</scope>
    <source>
        <strain evidence="1">CCMP1594</strain>
    </source>
</reference>
<sequence length="174" mass="19070">MCNSQSKMPVAYSKPWIIQNAANWMYGTRGEEHAKAVGQRYGQMGGDKFTIQTHWANCGITHKGGGGSGSQEGVPLTDPTSGMPRTLFWTTWACSDAGKHGSMGVRLRHHLLREMRLLHLRRLNIRGDPSSSPHVRCTNAAPATNGRLNPWSWLRLPSTAAVASMTSSKTSTRP</sequence>
<protein>
    <submittedName>
        <fullName evidence="1">Uncharacterized protein</fullName>
    </submittedName>
</protein>
<organism evidence="1">
    <name type="scientific">Eutreptiella gymnastica</name>
    <dbReference type="NCBI Taxonomy" id="73025"/>
    <lineage>
        <taxon>Eukaryota</taxon>
        <taxon>Discoba</taxon>
        <taxon>Euglenozoa</taxon>
        <taxon>Euglenida</taxon>
        <taxon>Spirocuta</taxon>
        <taxon>Euglenophyceae</taxon>
        <taxon>Eutreptiales</taxon>
        <taxon>Eutreptiaceae</taxon>
        <taxon>Eutreptiella</taxon>
    </lineage>
</organism>
<name>A0A7S4FXF3_9EUGL</name>
<gene>
    <name evidence="1" type="ORF">EGYM00163_LOCUS29508</name>
</gene>
<evidence type="ECO:0000313" key="1">
    <source>
        <dbReference type="EMBL" id="CAE0818340.1"/>
    </source>
</evidence>
<proteinExistence type="predicted"/>